<protein>
    <recommendedName>
        <fullName evidence="4">Serine/threonine-protein phosphatase</fullName>
        <ecNumber evidence="4">3.1.3.16</ecNumber>
    </recommendedName>
</protein>
<organism evidence="7">
    <name type="scientific">Naegleria gruberi</name>
    <name type="common">Amoeba</name>
    <dbReference type="NCBI Taxonomy" id="5762"/>
    <lineage>
        <taxon>Eukaryota</taxon>
        <taxon>Discoba</taxon>
        <taxon>Heterolobosea</taxon>
        <taxon>Tetramitia</taxon>
        <taxon>Eutetramitia</taxon>
        <taxon>Vahlkampfiidae</taxon>
        <taxon>Naegleria</taxon>
    </lineage>
</organism>
<evidence type="ECO:0000259" key="5">
    <source>
        <dbReference type="PROSITE" id="PS00125"/>
    </source>
</evidence>
<sequence>MSSVVDVNRCIEKLEAGRLLSEFEVKFICEKVKEILIDEANVQRVKSPVSVVGNIHGQFLDLKEMFRVGGKIPDTNYLFLGDYVNRGTQSVETISLLTCYKLRYPERITLLRGNHESRPITQVYGFYQECILKYGNANVWKYFTDMFDYLTICALIDDSIFCVHGGLSPSIATLDQIRVLERFKDVPSEGPISDLLWSDPSQDDEDKRDGNVGDFKLNLRGIGFVYSKKFANEFCATNKISHIVRSHQLCMDGYQVLWDDKLSTIWSAPNYCNRCGNVAAILEVNRNLDKFYNTFYAAPRKTLKKQRLDAIKDESHFMNSNVTNVGQNVKALQQINVDYF</sequence>
<dbReference type="Pfam" id="PF00149">
    <property type="entry name" value="Metallophos"/>
    <property type="match status" value="1"/>
</dbReference>
<dbReference type="InterPro" id="IPR004843">
    <property type="entry name" value="Calcineurin-like_PHP"/>
</dbReference>
<comment type="similarity">
    <text evidence="4">Belongs to the PPP phosphatase family.</text>
</comment>
<comment type="catalytic activity">
    <reaction evidence="4">
        <text>O-phospho-L-threonyl-[protein] + H2O = L-threonyl-[protein] + phosphate</text>
        <dbReference type="Rhea" id="RHEA:47004"/>
        <dbReference type="Rhea" id="RHEA-COMP:11060"/>
        <dbReference type="Rhea" id="RHEA-COMP:11605"/>
        <dbReference type="ChEBI" id="CHEBI:15377"/>
        <dbReference type="ChEBI" id="CHEBI:30013"/>
        <dbReference type="ChEBI" id="CHEBI:43474"/>
        <dbReference type="ChEBI" id="CHEBI:61977"/>
        <dbReference type="EC" id="3.1.3.16"/>
    </reaction>
</comment>
<dbReference type="EC" id="3.1.3.16" evidence="4"/>
<dbReference type="OrthoDB" id="1930084at2759"/>
<evidence type="ECO:0000256" key="1">
    <source>
        <dbReference type="ARBA" id="ARBA00022723"/>
    </source>
</evidence>
<dbReference type="GO" id="GO:0046872">
    <property type="term" value="F:metal ion binding"/>
    <property type="evidence" value="ECO:0007669"/>
    <property type="project" value="UniProtKB-KW"/>
</dbReference>
<dbReference type="Gene3D" id="3.60.21.10">
    <property type="match status" value="1"/>
</dbReference>
<dbReference type="PRINTS" id="PR00114">
    <property type="entry name" value="STPHPHTASE"/>
</dbReference>
<evidence type="ECO:0000313" key="7">
    <source>
        <dbReference type="Proteomes" id="UP000006671"/>
    </source>
</evidence>
<dbReference type="InParanoid" id="D2VPM4"/>
<evidence type="ECO:0000256" key="4">
    <source>
        <dbReference type="RuleBase" id="RU004273"/>
    </source>
</evidence>
<gene>
    <name evidence="6" type="ORF">NAEGRDRAFT_80773</name>
</gene>
<name>D2VPM4_NAEGR</name>
<evidence type="ECO:0000313" key="6">
    <source>
        <dbReference type="EMBL" id="EFC41233.1"/>
    </source>
</evidence>
<dbReference type="GO" id="GO:0004722">
    <property type="term" value="F:protein serine/threonine phosphatase activity"/>
    <property type="evidence" value="ECO:0007669"/>
    <property type="project" value="UniProtKB-EC"/>
</dbReference>
<accession>D2VPM4</accession>
<feature type="domain" description="Serine/threonine specific protein phosphatases" evidence="5">
    <location>
        <begin position="111"/>
        <end position="116"/>
    </location>
</feature>
<evidence type="ECO:0000256" key="3">
    <source>
        <dbReference type="ARBA" id="ARBA00023211"/>
    </source>
</evidence>
<dbReference type="EMBL" id="GG738887">
    <property type="protein sequence ID" value="EFC41233.1"/>
    <property type="molecule type" value="Genomic_DNA"/>
</dbReference>
<evidence type="ECO:0000256" key="2">
    <source>
        <dbReference type="ARBA" id="ARBA00022801"/>
    </source>
</evidence>
<dbReference type="InterPro" id="IPR029052">
    <property type="entry name" value="Metallo-depent_PP-like"/>
</dbReference>
<keyword evidence="7" id="KW-1185">Reference proteome</keyword>
<dbReference type="OMA" id="KIGGYPP"/>
<dbReference type="PROSITE" id="PS00125">
    <property type="entry name" value="SER_THR_PHOSPHATASE"/>
    <property type="match status" value="1"/>
</dbReference>
<dbReference type="SUPFAM" id="SSF56300">
    <property type="entry name" value="Metallo-dependent phosphatases"/>
    <property type="match status" value="1"/>
</dbReference>
<dbReference type="VEuPathDB" id="AmoebaDB:NAEGRDRAFT_80773"/>
<dbReference type="eggNOG" id="KOG0372">
    <property type="taxonomic scope" value="Eukaryota"/>
</dbReference>
<proteinExistence type="inferred from homology"/>
<reference evidence="6 7" key="1">
    <citation type="journal article" date="2010" name="Cell">
        <title>The genome of Naegleria gruberi illuminates early eukaryotic versatility.</title>
        <authorList>
            <person name="Fritz-Laylin L.K."/>
            <person name="Prochnik S.E."/>
            <person name="Ginger M.L."/>
            <person name="Dacks J.B."/>
            <person name="Carpenter M.L."/>
            <person name="Field M.C."/>
            <person name="Kuo A."/>
            <person name="Paredez A."/>
            <person name="Chapman J."/>
            <person name="Pham J."/>
            <person name="Shu S."/>
            <person name="Neupane R."/>
            <person name="Cipriano M."/>
            <person name="Mancuso J."/>
            <person name="Tu H."/>
            <person name="Salamov A."/>
            <person name="Lindquist E."/>
            <person name="Shapiro H."/>
            <person name="Lucas S."/>
            <person name="Grigoriev I.V."/>
            <person name="Cande W.Z."/>
            <person name="Fulton C."/>
            <person name="Rokhsar D.S."/>
            <person name="Dawson S.C."/>
        </authorList>
    </citation>
    <scope>NUCLEOTIDE SEQUENCE [LARGE SCALE GENOMIC DNA]</scope>
    <source>
        <strain evidence="6 7">NEG-M</strain>
    </source>
</reference>
<dbReference type="AlphaFoldDB" id="D2VPM4"/>
<keyword evidence="1" id="KW-0479">Metal-binding</keyword>
<keyword evidence="3" id="KW-0464">Manganese</keyword>
<dbReference type="CDD" id="cd07415">
    <property type="entry name" value="MPP_PP2A_PP4_PP6"/>
    <property type="match status" value="1"/>
</dbReference>
<dbReference type="SMART" id="SM00156">
    <property type="entry name" value="PP2Ac"/>
    <property type="match status" value="1"/>
</dbReference>
<dbReference type="STRING" id="5762.D2VPM4"/>
<dbReference type="RefSeq" id="XP_002673977.1">
    <property type="nucleotide sequence ID" value="XM_002673931.1"/>
</dbReference>
<dbReference type="KEGG" id="ngr:NAEGRDRAFT_80773"/>
<dbReference type="InterPro" id="IPR006186">
    <property type="entry name" value="Ser/Thr-sp_prot-phosphatase"/>
</dbReference>
<dbReference type="GeneID" id="8855015"/>
<keyword evidence="2 4" id="KW-0378">Hydrolase</keyword>
<dbReference type="PANTHER" id="PTHR45619">
    <property type="entry name" value="SERINE/THREONINE-PROTEIN PHOSPHATASE PP2A-RELATED"/>
    <property type="match status" value="1"/>
</dbReference>
<dbReference type="Proteomes" id="UP000006671">
    <property type="component" value="Unassembled WGS sequence"/>
</dbReference>
<dbReference type="InterPro" id="IPR047129">
    <property type="entry name" value="PPA2-like"/>
</dbReference>